<name>A0AAU9JGZ3_9CILI</name>
<reference evidence="1" key="1">
    <citation type="submission" date="2021-09" db="EMBL/GenBank/DDBJ databases">
        <authorList>
            <consortium name="AG Swart"/>
            <person name="Singh M."/>
            <person name="Singh A."/>
            <person name="Seah K."/>
            <person name="Emmerich C."/>
        </authorList>
    </citation>
    <scope>NUCLEOTIDE SEQUENCE</scope>
    <source>
        <strain evidence="1">ATCC30299</strain>
    </source>
</reference>
<comment type="caution">
    <text evidence="1">The sequence shown here is derived from an EMBL/GenBank/DDBJ whole genome shotgun (WGS) entry which is preliminary data.</text>
</comment>
<gene>
    <name evidence="1" type="ORF">BSTOLATCC_MIC25305</name>
</gene>
<organism evidence="1 2">
    <name type="scientific">Blepharisma stoltei</name>
    <dbReference type="NCBI Taxonomy" id="1481888"/>
    <lineage>
        <taxon>Eukaryota</taxon>
        <taxon>Sar</taxon>
        <taxon>Alveolata</taxon>
        <taxon>Ciliophora</taxon>
        <taxon>Postciliodesmatophora</taxon>
        <taxon>Heterotrichea</taxon>
        <taxon>Heterotrichida</taxon>
        <taxon>Blepharismidae</taxon>
        <taxon>Blepharisma</taxon>
    </lineage>
</organism>
<dbReference type="AlphaFoldDB" id="A0AAU9JGZ3"/>
<sequence>MGCAHSSRDKEVRIVKRSTIYKPIVLQPVNQNMLYISRRFSTALKSIDETKTRIGTEDTENKLVYS</sequence>
<dbReference type="EMBL" id="CAJZBQ010000024">
    <property type="protein sequence ID" value="CAG9320067.1"/>
    <property type="molecule type" value="Genomic_DNA"/>
</dbReference>
<keyword evidence="2" id="KW-1185">Reference proteome</keyword>
<dbReference type="Proteomes" id="UP001162131">
    <property type="component" value="Unassembled WGS sequence"/>
</dbReference>
<evidence type="ECO:0000313" key="2">
    <source>
        <dbReference type="Proteomes" id="UP001162131"/>
    </source>
</evidence>
<evidence type="ECO:0000313" key="1">
    <source>
        <dbReference type="EMBL" id="CAG9320067.1"/>
    </source>
</evidence>
<protein>
    <submittedName>
        <fullName evidence="1">Uncharacterized protein</fullName>
    </submittedName>
</protein>
<proteinExistence type="predicted"/>
<accession>A0AAU9JGZ3</accession>